<proteinExistence type="inferred from homology"/>
<dbReference type="EMBL" id="FZOO01000011">
    <property type="protein sequence ID" value="SNS93898.1"/>
    <property type="molecule type" value="Genomic_DNA"/>
</dbReference>
<dbReference type="Pfam" id="PF01844">
    <property type="entry name" value="HNH"/>
    <property type="match status" value="1"/>
</dbReference>
<comment type="similarity">
    <text evidence="1">Belongs to the Rv1128c/1148c/1588c/1702c/1945/3466 family.</text>
</comment>
<evidence type="ECO:0000259" key="3">
    <source>
        <dbReference type="SMART" id="SM00507"/>
    </source>
</evidence>
<keyword evidence="4" id="KW-0378">Hydrolase</keyword>
<feature type="domain" description="HNH nuclease" evidence="3">
    <location>
        <begin position="90"/>
        <end position="142"/>
    </location>
</feature>
<sequence length="176" mass="18529">MALARGALDAGALPDVRGERPHVRVTIDWQALCAERGAPGVAGGALGWAGPIGPETARRLACDAAVARVITGPDGLPLDVGRAQRTATAAIRRAVELRDGHCVFAGCDAPPEWCDVHHVVHWAHGGPTSCDNGALLCERHHTAVHEGGFTITRDRGTSRWHTRRPDGAEVLSRAGP</sequence>
<feature type="compositionally biased region" description="Basic and acidic residues" evidence="2">
    <location>
        <begin position="155"/>
        <end position="167"/>
    </location>
</feature>
<dbReference type="GO" id="GO:0003676">
    <property type="term" value="F:nucleic acid binding"/>
    <property type="evidence" value="ECO:0007669"/>
    <property type="project" value="InterPro"/>
</dbReference>
<keyword evidence="4" id="KW-0540">Nuclease</keyword>
<dbReference type="CDD" id="cd00085">
    <property type="entry name" value="HNHc"/>
    <property type="match status" value="1"/>
</dbReference>
<dbReference type="Gene3D" id="1.10.30.50">
    <property type="match status" value="1"/>
</dbReference>
<evidence type="ECO:0000256" key="1">
    <source>
        <dbReference type="ARBA" id="ARBA00023450"/>
    </source>
</evidence>
<name>A0A239IKY7_9ACTN</name>
<feature type="region of interest" description="Disordered" evidence="2">
    <location>
        <begin position="155"/>
        <end position="176"/>
    </location>
</feature>
<evidence type="ECO:0000256" key="2">
    <source>
        <dbReference type="SAM" id="MobiDB-lite"/>
    </source>
</evidence>
<dbReference type="OrthoDB" id="4419061at2"/>
<dbReference type="SMART" id="SM00507">
    <property type="entry name" value="HNHc"/>
    <property type="match status" value="1"/>
</dbReference>
<dbReference type="AlphaFoldDB" id="A0A239IKY7"/>
<dbReference type="Pfam" id="PF02720">
    <property type="entry name" value="DUF222"/>
    <property type="match status" value="1"/>
</dbReference>
<dbReference type="GO" id="GO:0008270">
    <property type="term" value="F:zinc ion binding"/>
    <property type="evidence" value="ECO:0007669"/>
    <property type="project" value="InterPro"/>
</dbReference>
<gene>
    <name evidence="4" type="ORF">SAMN06893096_11131</name>
</gene>
<dbReference type="InterPro" id="IPR002711">
    <property type="entry name" value="HNH"/>
</dbReference>
<keyword evidence="5" id="KW-1185">Reference proteome</keyword>
<reference evidence="5" key="1">
    <citation type="submission" date="2017-06" db="EMBL/GenBank/DDBJ databases">
        <authorList>
            <person name="Varghese N."/>
            <person name="Submissions S."/>
        </authorList>
    </citation>
    <scope>NUCLEOTIDE SEQUENCE [LARGE SCALE GENOMIC DNA]</scope>
    <source>
        <strain evidence="5">DSM 46839</strain>
    </source>
</reference>
<dbReference type="InterPro" id="IPR003615">
    <property type="entry name" value="HNH_nuc"/>
</dbReference>
<dbReference type="InterPro" id="IPR003870">
    <property type="entry name" value="DUF222"/>
</dbReference>
<keyword evidence="4" id="KW-0255">Endonuclease</keyword>
<evidence type="ECO:0000313" key="5">
    <source>
        <dbReference type="Proteomes" id="UP000198373"/>
    </source>
</evidence>
<evidence type="ECO:0000313" key="4">
    <source>
        <dbReference type="EMBL" id="SNS93898.1"/>
    </source>
</evidence>
<protein>
    <submittedName>
        <fullName evidence="4">HNH endonuclease</fullName>
    </submittedName>
</protein>
<dbReference type="GO" id="GO:0004519">
    <property type="term" value="F:endonuclease activity"/>
    <property type="evidence" value="ECO:0007669"/>
    <property type="project" value="UniProtKB-KW"/>
</dbReference>
<dbReference type="Proteomes" id="UP000198373">
    <property type="component" value="Unassembled WGS sequence"/>
</dbReference>
<organism evidence="4 5">
    <name type="scientific">Geodermatophilus pulveris</name>
    <dbReference type="NCBI Taxonomy" id="1564159"/>
    <lineage>
        <taxon>Bacteria</taxon>
        <taxon>Bacillati</taxon>
        <taxon>Actinomycetota</taxon>
        <taxon>Actinomycetes</taxon>
        <taxon>Geodermatophilales</taxon>
        <taxon>Geodermatophilaceae</taxon>
        <taxon>Geodermatophilus</taxon>
    </lineage>
</organism>
<accession>A0A239IKY7</accession>